<keyword evidence="5 6" id="KW-0371">Homeobox</keyword>
<feature type="region of interest" description="Disordered" evidence="7">
    <location>
        <begin position="165"/>
        <end position="199"/>
    </location>
</feature>
<evidence type="ECO:0000256" key="6">
    <source>
        <dbReference type="RuleBase" id="RU369038"/>
    </source>
</evidence>
<dbReference type="GO" id="GO:0005634">
    <property type="term" value="C:nucleus"/>
    <property type="evidence" value="ECO:0007669"/>
    <property type="project" value="UniProtKB-SubCell"/>
</dbReference>
<feature type="DNA-binding region" description="Homeobox" evidence="5">
    <location>
        <begin position="47"/>
        <end position="64"/>
    </location>
</feature>
<feature type="domain" description="Homeobox" evidence="8">
    <location>
        <begin position="45"/>
        <end position="63"/>
    </location>
</feature>
<dbReference type="Proteomes" id="UP000479710">
    <property type="component" value="Unassembled WGS sequence"/>
</dbReference>
<keyword evidence="5 6" id="KW-0539">Nucleus</keyword>
<proteinExistence type="inferred from homology"/>
<sequence length="238" mass="24955">MDSGRLVFGSAASPCRAAGAGGGQMLLFGGHGGFLGGERSVESQSRSLVAVWFQNRRARWKTKQLELDFDRLRAAHDELLAGRDALLADNESLRSQVILLTEKLQANERSSPAPAEPTAVPDTVHATVLAAGSPEYQLEEGDLYAGITTNGGAAMPAPAPLLAPGRVANNDSPESYFAGARSPPSSSEDDCGVGDEDPSSSALLRDAVLVGAALEHAVELATAADEEAPLNSWELFWN</sequence>
<dbReference type="OrthoDB" id="6159439at2759"/>
<reference evidence="9 10" key="1">
    <citation type="submission" date="2019-11" db="EMBL/GenBank/DDBJ databases">
        <title>Whole genome sequence of Oryza granulata.</title>
        <authorList>
            <person name="Li W."/>
        </authorList>
    </citation>
    <scope>NUCLEOTIDE SEQUENCE [LARGE SCALE GENOMIC DNA]</scope>
    <source>
        <strain evidence="10">cv. Menghai</strain>
        <tissue evidence="9">Leaf</tissue>
    </source>
</reference>
<keyword evidence="2 6" id="KW-0805">Transcription regulation</keyword>
<organism evidence="9 10">
    <name type="scientific">Oryza meyeriana var. granulata</name>
    <dbReference type="NCBI Taxonomy" id="110450"/>
    <lineage>
        <taxon>Eukaryota</taxon>
        <taxon>Viridiplantae</taxon>
        <taxon>Streptophyta</taxon>
        <taxon>Embryophyta</taxon>
        <taxon>Tracheophyta</taxon>
        <taxon>Spermatophyta</taxon>
        <taxon>Magnoliopsida</taxon>
        <taxon>Liliopsida</taxon>
        <taxon>Poales</taxon>
        <taxon>Poaceae</taxon>
        <taxon>BOP clade</taxon>
        <taxon>Oryzoideae</taxon>
        <taxon>Oryzeae</taxon>
        <taxon>Oryzinae</taxon>
        <taxon>Oryza</taxon>
        <taxon>Oryza meyeriana</taxon>
    </lineage>
</organism>
<dbReference type="SUPFAM" id="SSF46689">
    <property type="entry name" value="Homeodomain-like"/>
    <property type="match status" value="1"/>
</dbReference>
<dbReference type="GO" id="GO:0043565">
    <property type="term" value="F:sequence-specific DNA binding"/>
    <property type="evidence" value="ECO:0007669"/>
    <property type="project" value="InterPro"/>
</dbReference>
<comment type="caution">
    <text evidence="9">The sequence shown here is derived from an EMBL/GenBank/DDBJ whole genome shotgun (WGS) entry which is preliminary data.</text>
</comment>
<evidence type="ECO:0000313" key="10">
    <source>
        <dbReference type="Proteomes" id="UP000479710"/>
    </source>
</evidence>
<evidence type="ECO:0000259" key="8">
    <source>
        <dbReference type="PROSITE" id="PS50071"/>
    </source>
</evidence>
<dbReference type="PANTHER" id="PTHR24326">
    <property type="entry name" value="HOMEOBOX-LEUCINE ZIPPER PROTEIN"/>
    <property type="match status" value="1"/>
</dbReference>
<keyword evidence="5 6" id="KW-0238">DNA-binding</keyword>
<keyword evidence="10" id="KW-1185">Reference proteome</keyword>
<gene>
    <name evidence="9" type="ORF">E2562_035930</name>
</gene>
<dbReference type="Gene3D" id="1.10.10.60">
    <property type="entry name" value="Homeodomain-like"/>
    <property type="match status" value="1"/>
</dbReference>
<dbReference type="EMBL" id="SPHZ02000006">
    <property type="protein sequence ID" value="KAF0915370.1"/>
    <property type="molecule type" value="Genomic_DNA"/>
</dbReference>
<evidence type="ECO:0000256" key="4">
    <source>
        <dbReference type="ARBA" id="ARBA00025748"/>
    </source>
</evidence>
<dbReference type="InterPro" id="IPR009057">
    <property type="entry name" value="Homeodomain-like_sf"/>
</dbReference>
<dbReference type="InterPro" id="IPR003106">
    <property type="entry name" value="Leu_zip_homeo"/>
</dbReference>
<evidence type="ECO:0000256" key="1">
    <source>
        <dbReference type="ARBA" id="ARBA00004123"/>
    </source>
</evidence>
<dbReference type="InterPro" id="IPR001356">
    <property type="entry name" value="HD"/>
</dbReference>
<dbReference type="GO" id="GO:0045893">
    <property type="term" value="P:positive regulation of DNA-templated transcription"/>
    <property type="evidence" value="ECO:0007669"/>
    <property type="project" value="TreeGrafter"/>
</dbReference>
<name>A0A6G1DS77_9ORYZ</name>
<dbReference type="AlphaFoldDB" id="A0A6G1DS77"/>
<comment type="subcellular location">
    <subcellularLocation>
        <location evidence="1 5 6">Nucleus</location>
    </subcellularLocation>
</comment>
<dbReference type="GO" id="GO:0000981">
    <property type="term" value="F:DNA-binding transcription factor activity, RNA polymerase II-specific"/>
    <property type="evidence" value="ECO:0007669"/>
    <property type="project" value="UniProtKB-UniRule"/>
</dbReference>
<feature type="compositionally biased region" description="Acidic residues" evidence="7">
    <location>
        <begin position="187"/>
        <end position="198"/>
    </location>
</feature>
<dbReference type="PANTHER" id="PTHR24326:SF525">
    <property type="entry name" value="HOMEOBOX-LEUCINE ZIPPER PROTEIN HOX25"/>
    <property type="match status" value="1"/>
</dbReference>
<comment type="similarity">
    <text evidence="4 6">Belongs to the HD-ZIP homeobox family. Class I subfamily.</text>
</comment>
<evidence type="ECO:0000256" key="5">
    <source>
        <dbReference type="PROSITE-ProRule" id="PRU00108"/>
    </source>
</evidence>
<protein>
    <recommendedName>
        <fullName evidence="6">Homeobox-leucine zipper protein</fullName>
    </recommendedName>
    <alternativeName>
        <fullName evidence="6">HD-ZIP protein</fullName>
    </alternativeName>
    <alternativeName>
        <fullName evidence="6">Homeodomain transcription factor</fullName>
    </alternativeName>
</protein>
<keyword evidence="3 6" id="KW-0804">Transcription</keyword>
<dbReference type="InterPro" id="IPR045224">
    <property type="entry name" value="HDZip_class_I_plant"/>
</dbReference>
<evidence type="ECO:0000256" key="7">
    <source>
        <dbReference type="SAM" id="MobiDB-lite"/>
    </source>
</evidence>
<dbReference type="CDD" id="cd00086">
    <property type="entry name" value="homeodomain"/>
    <property type="match status" value="1"/>
</dbReference>
<evidence type="ECO:0000313" key="9">
    <source>
        <dbReference type="EMBL" id="KAF0915370.1"/>
    </source>
</evidence>
<comment type="function">
    <text evidence="6">Transcription factor.</text>
</comment>
<evidence type="ECO:0000256" key="2">
    <source>
        <dbReference type="ARBA" id="ARBA00023015"/>
    </source>
</evidence>
<dbReference type="PROSITE" id="PS50071">
    <property type="entry name" value="HOMEOBOX_2"/>
    <property type="match status" value="1"/>
</dbReference>
<accession>A0A6G1DS77</accession>
<dbReference type="Pfam" id="PF02183">
    <property type="entry name" value="HALZ"/>
    <property type="match status" value="1"/>
</dbReference>
<evidence type="ECO:0000256" key="3">
    <source>
        <dbReference type="ARBA" id="ARBA00023163"/>
    </source>
</evidence>